<sequence>MDCYVVVDGSRVVGISARLQGAELIRADEARRLAVGMDGQVTDEDYRTCYERVRIENHELQDLD</sequence>
<gene>
    <name evidence="1" type="ORF">MPUL_00780</name>
</gene>
<dbReference type="Proteomes" id="UP000467252">
    <property type="component" value="Chromosome"/>
</dbReference>
<dbReference type="EMBL" id="AP022599">
    <property type="protein sequence ID" value="BBY78920.1"/>
    <property type="molecule type" value="Genomic_DNA"/>
</dbReference>
<accession>A0A7I7UCV6</accession>
<dbReference type="AlphaFoldDB" id="A0A7I7UCV6"/>
<proteinExistence type="predicted"/>
<keyword evidence="2" id="KW-1185">Reference proteome</keyword>
<evidence type="ECO:0000313" key="2">
    <source>
        <dbReference type="Proteomes" id="UP000467252"/>
    </source>
</evidence>
<reference evidence="1 2" key="1">
    <citation type="journal article" date="2019" name="Emerg. Microbes Infect.">
        <title>Comprehensive subspecies identification of 175 nontuberculous mycobacteria species based on 7547 genomic profiles.</title>
        <authorList>
            <person name="Matsumoto Y."/>
            <person name="Kinjo T."/>
            <person name="Motooka D."/>
            <person name="Nabeya D."/>
            <person name="Jung N."/>
            <person name="Uechi K."/>
            <person name="Horii T."/>
            <person name="Iida T."/>
            <person name="Fujita J."/>
            <person name="Nakamura S."/>
        </authorList>
    </citation>
    <scope>NUCLEOTIDE SEQUENCE [LARGE SCALE GENOMIC DNA]</scope>
    <source>
        <strain evidence="1 2">JCM 6370</strain>
    </source>
</reference>
<evidence type="ECO:0000313" key="1">
    <source>
        <dbReference type="EMBL" id="BBY78920.1"/>
    </source>
</evidence>
<protein>
    <submittedName>
        <fullName evidence="1">Uncharacterized protein</fullName>
    </submittedName>
</protein>
<name>A0A7I7UCV6_MYCPV</name>
<organism evidence="1 2">
    <name type="scientific">Mycolicibacterium pulveris</name>
    <name type="common">Mycobacterium pulveris</name>
    <dbReference type="NCBI Taxonomy" id="36813"/>
    <lineage>
        <taxon>Bacteria</taxon>
        <taxon>Bacillati</taxon>
        <taxon>Actinomycetota</taxon>
        <taxon>Actinomycetes</taxon>
        <taxon>Mycobacteriales</taxon>
        <taxon>Mycobacteriaceae</taxon>
        <taxon>Mycolicibacterium</taxon>
    </lineage>
</organism>